<evidence type="ECO:0000313" key="2">
    <source>
        <dbReference type="EMBL" id="EFE67981.2"/>
    </source>
</evidence>
<dbReference type="eggNOG" id="COG4585">
    <property type="taxonomic scope" value="Bacteria"/>
</dbReference>
<protein>
    <recommendedName>
        <fullName evidence="1">PIN like domain-containing protein</fullName>
    </recommendedName>
</protein>
<accession>D6A7Q1</accession>
<dbReference type="AlphaFoldDB" id="D6A7Q1"/>
<dbReference type="RefSeq" id="WP_004985109.1">
    <property type="nucleotide sequence ID" value="NZ_DS999641.1"/>
</dbReference>
<reference evidence="3" key="1">
    <citation type="submission" date="2008-12" db="EMBL/GenBank/DDBJ databases">
        <title>Annotation of Streptomyces ghanaensis ATCC 14672.</title>
        <authorList>
            <consortium name="The Broad Institute Genome Sequencing Platform"/>
            <consortium name="Broad Institute Microbial Sequencing Center"/>
            <person name="Fischbach M."/>
            <person name="Ward D."/>
            <person name="Young S."/>
            <person name="Kodira C.D."/>
            <person name="Zeng Q."/>
            <person name="Koehrsen M."/>
            <person name="Godfrey P."/>
            <person name="Alvarado L."/>
            <person name="Berlin A.M."/>
            <person name="Borenstein D."/>
            <person name="Chen Z."/>
            <person name="Engels R."/>
            <person name="Freedman E."/>
            <person name="Gellesch M."/>
            <person name="Goldberg J."/>
            <person name="Griggs A."/>
            <person name="Gujja S."/>
            <person name="Heiman D.I."/>
            <person name="Hepburn T.A."/>
            <person name="Howarth C."/>
            <person name="Jen D."/>
            <person name="Larson L."/>
            <person name="Lewis B."/>
            <person name="Mehta T."/>
            <person name="Park D."/>
            <person name="Pearson M."/>
            <person name="Roberts A."/>
            <person name="Saif S."/>
            <person name="Shea T.D."/>
            <person name="Shenoy N."/>
            <person name="Sisk P."/>
            <person name="Stolte C."/>
            <person name="Sykes S.N."/>
            <person name="Walk T."/>
            <person name="White J."/>
            <person name="Yandava C."/>
            <person name="Straight P."/>
            <person name="Clardy J."/>
            <person name="Hung D."/>
            <person name="Kolter R."/>
            <person name="Mekalanos J."/>
            <person name="Walker S."/>
            <person name="Walsh C.T."/>
            <person name="Wieland B.L.C."/>
            <person name="Ilzarbe M."/>
            <person name="Galagan J."/>
            <person name="Nusbaum C."/>
            <person name="Birren B."/>
        </authorList>
    </citation>
    <scope>NUCLEOTIDE SEQUENCE [LARGE SCALE GENOMIC DNA]</scope>
    <source>
        <strain evidence="3">ATCC 14672 / DSM 40746 / JCM 4963 / KCTC 9882 / NRRL B-12104 / FH 1290</strain>
    </source>
</reference>
<dbReference type="Pfam" id="PF18476">
    <property type="entry name" value="PIN_8"/>
    <property type="match status" value="1"/>
</dbReference>
<gene>
    <name evidence="2" type="ORF">SSFG_03227</name>
</gene>
<proteinExistence type="predicted"/>
<feature type="domain" description="PIN like" evidence="1">
    <location>
        <begin position="44"/>
        <end position="279"/>
    </location>
</feature>
<sequence>MENEAEAPEAHASGQFPKRTIYDCDDAYRTPSHADYQRLFHSAIIALDTNVLIGLYRSNERTRNDTFTVLNQVKDRIWVPHQVLSEFWRNRDLPSVRDHHKSRARDACSALDKVSRSTRDALDRWLKEVHLINDDEANRRVKDGTGSIIKILTDLKQFVEEQAKKDALKGTESTHTDPILKQLEPILHGRIGDPFSEQDHAAAIKEAARRAEEKIPPGYKDFQSDKTPEKAAGDYLIWAQLLNEAQRRKREVLLVTGDVKEDWWISGSGQGMARPRTELRLELKKRAGVDLYMLTPSQLLTEADRVFGLKVDERSVSDLAANETSTSSIRLPKTLAKMIPECLQRAHRNAQQATEAGPTRNLAYGTVITSATLEEITLLAARMGGGSILMKGAGYPVLDGHILMPVRYSNHRASVDHALRYLNNRRSLRKLLDYFVDQQEQIPISTDIPGLFTKPSSDLKIVVIPYTSDVEGGVHSAHWATLRFDADKSVHWDHVQQIYPDLEDLSAFEQYWAP</sequence>
<evidence type="ECO:0000259" key="1">
    <source>
        <dbReference type="Pfam" id="PF18476"/>
    </source>
</evidence>
<dbReference type="InterPro" id="IPR041578">
    <property type="entry name" value="PIN_8"/>
</dbReference>
<dbReference type="EMBL" id="DS999641">
    <property type="protein sequence ID" value="EFE67981.2"/>
    <property type="molecule type" value="Genomic_DNA"/>
</dbReference>
<name>D6A7Q1_STRV1</name>
<organism evidence="2 3">
    <name type="scientific">Streptomyces viridosporus (strain ATCC 14672 / DSM 40746 / JCM 4963 / KCTC 9882 / NRRL B-12104 / FH 1290)</name>
    <name type="common">Streptomyces ghanaensis</name>
    <dbReference type="NCBI Taxonomy" id="566461"/>
    <lineage>
        <taxon>Bacteria</taxon>
        <taxon>Bacillati</taxon>
        <taxon>Actinomycetota</taxon>
        <taxon>Actinomycetes</taxon>
        <taxon>Kitasatosporales</taxon>
        <taxon>Streptomycetaceae</taxon>
        <taxon>Streptomyces</taxon>
    </lineage>
</organism>
<evidence type="ECO:0000313" key="3">
    <source>
        <dbReference type="Proteomes" id="UP000003824"/>
    </source>
</evidence>
<dbReference type="Proteomes" id="UP000003824">
    <property type="component" value="Unassembled WGS sequence"/>
</dbReference>